<dbReference type="EMBL" id="LAZR01007605">
    <property type="protein sequence ID" value="KKM84166.1"/>
    <property type="molecule type" value="Genomic_DNA"/>
</dbReference>
<organism evidence="1">
    <name type="scientific">marine sediment metagenome</name>
    <dbReference type="NCBI Taxonomy" id="412755"/>
    <lineage>
        <taxon>unclassified sequences</taxon>
        <taxon>metagenomes</taxon>
        <taxon>ecological metagenomes</taxon>
    </lineage>
</organism>
<feature type="non-terminal residue" evidence="1">
    <location>
        <position position="42"/>
    </location>
</feature>
<protein>
    <submittedName>
        <fullName evidence="1">Uncharacterized protein</fullName>
    </submittedName>
</protein>
<gene>
    <name evidence="1" type="ORF">LCGC14_1301880</name>
</gene>
<sequence>MNKGTLQALWEQATGLPDVDTSPLAQAIIAEAFMGDDICEGP</sequence>
<accession>A0A0F9L9Z6</accession>
<name>A0A0F9L9Z6_9ZZZZ</name>
<dbReference type="AlphaFoldDB" id="A0A0F9L9Z6"/>
<evidence type="ECO:0000313" key="1">
    <source>
        <dbReference type="EMBL" id="KKM84166.1"/>
    </source>
</evidence>
<reference evidence="1" key="1">
    <citation type="journal article" date="2015" name="Nature">
        <title>Complex archaea that bridge the gap between prokaryotes and eukaryotes.</title>
        <authorList>
            <person name="Spang A."/>
            <person name="Saw J.H."/>
            <person name="Jorgensen S.L."/>
            <person name="Zaremba-Niedzwiedzka K."/>
            <person name="Martijn J."/>
            <person name="Lind A.E."/>
            <person name="van Eijk R."/>
            <person name="Schleper C."/>
            <person name="Guy L."/>
            <person name="Ettema T.J."/>
        </authorList>
    </citation>
    <scope>NUCLEOTIDE SEQUENCE</scope>
</reference>
<proteinExistence type="predicted"/>
<comment type="caution">
    <text evidence="1">The sequence shown here is derived from an EMBL/GenBank/DDBJ whole genome shotgun (WGS) entry which is preliminary data.</text>
</comment>